<feature type="transmembrane region" description="Helical" evidence="1">
    <location>
        <begin position="107"/>
        <end position="124"/>
    </location>
</feature>
<feature type="transmembrane region" description="Helical" evidence="1">
    <location>
        <begin position="38"/>
        <end position="60"/>
    </location>
</feature>
<dbReference type="AlphaFoldDB" id="A0A1I5MWG6"/>
<feature type="transmembrane region" description="Helical" evidence="1">
    <location>
        <begin position="136"/>
        <end position="158"/>
    </location>
</feature>
<proteinExistence type="predicted"/>
<keyword evidence="1" id="KW-1133">Transmembrane helix</keyword>
<reference evidence="3" key="1">
    <citation type="submission" date="2016-10" db="EMBL/GenBank/DDBJ databases">
        <authorList>
            <person name="Varghese N."/>
            <person name="Submissions S."/>
        </authorList>
    </citation>
    <scope>NUCLEOTIDE SEQUENCE [LARGE SCALE GENOMIC DNA]</scope>
    <source>
        <strain evidence="3">DSM 44208</strain>
    </source>
</reference>
<organism evidence="2 3">
    <name type="scientific">Geodermatophilus dictyosporus</name>
    <dbReference type="NCBI Taxonomy" id="1523247"/>
    <lineage>
        <taxon>Bacteria</taxon>
        <taxon>Bacillati</taxon>
        <taxon>Actinomycetota</taxon>
        <taxon>Actinomycetes</taxon>
        <taxon>Geodermatophilales</taxon>
        <taxon>Geodermatophilaceae</taxon>
        <taxon>Geodermatophilus</taxon>
    </lineage>
</organism>
<accession>A0A1I5MWG6</accession>
<feature type="transmembrane region" description="Helical" evidence="1">
    <location>
        <begin position="215"/>
        <end position="239"/>
    </location>
</feature>
<name>A0A1I5MWG6_9ACTN</name>
<feature type="transmembrane region" description="Helical" evidence="1">
    <location>
        <begin position="80"/>
        <end position="101"/>
    </location>
</feature>
<sequence length="417" mass="43336">MRAGLLHGLGNVLPAVTGLVTAPLTARALGVLDRGTVTVVMTAATLFSIPAIAGMGWGTLIAVGKDPAALPVWKRRARRVALVASLPGAVLVVWLATVLPLTAAQTAAAALLFAYASSIAVHAVNSNFLVSVGSIAPVGVSSIALSVVTTGLLVILFVSGQLTLATVVLANVAGLLTQSAVLFWAARRAARRIAGRPTAPAEQTPEADAPTRRRLFMTAIAQTLDAFSARLDLIVIALVAEARVIGLYSIAAVIPQISYFAYLTLVQRSFARSPALTIEQRSRHLFLVCSGASIALAAAGGAASWVLIDPIFGTEFGQARDYLWPAMLVTLGLGAFIPTLLLWQRAGRRALVALGVVVVIAGAAILVGRVASPWWGIVALGAGLGTTGLTQYVGRWGWQSLFRGHVVAWRSVARGVA</sequence>
<keyword evidence="3" id="KW-1185">Reference proteome</keyword>
<keyword evidence="1" id="KW-0472">Membrane</keyword>
<feature type="transmembrane region" description="Helical" evidence="1">
    <location>
        <begin position="322"/>
        <end position="343"/>
    </location>
</feature>
<feature type="transmembrane region" description="Helical" evidence="1">
    <location>
        <begin position="374"/>
        <end position="393"/>
    </location>
</feature>
<evidence type="ECO:0000313" key="2">
    <source>
        <dbReference type="EMBL" id="SFP13677.1"/>
    </source>
</evidence>
<gene>
    <name evidence="2" type="ORF">SAMN05660464_2177</name>
</gene>
<feature type="transmembrane region" description="Helical" evidence="1">
    <location>
        <begin position="245"/>
        <end position="265"/>
    </location>
</feature>
<feature type="transmembrane region" description="Helical" evidence="1">
    <location>
        <begin position="350"/>
        <end position="368"/>
    </location>
</feature>
<keyword evidence="1" id="KW-0812">Transmembrane</keyword>
<dbReference type="Proteomes" id="UP000198857">
    <property type="component" value="Unassembled WGS sequence"/>
</dbReference>
<evidence type="ECO:0000313" key="3">
    <source>
        <dbReference type="Proteomes" id="UP000198857"/>
    </source>
</evidence>
<dbReference type="EMBL" id="FOWQ01000003">
    <property type="protein sequence ID" value="SFP13677.1"/>
    <property type="molecule type" value="Genomic_DNA"/>
</dbReference>
<evidence type="ECO:0000256" key="1">
    <source>
        <dbReference type="SAM" id="Phobius"/>
    </source>
</evidence>
<feature type="transmembrane region" description="Helical" evidence="1">
    <location>
        <begin position="164"/>
        <end position="186"/>
    </location>
</feature>
<protein>
    <submittedName>
        <fullName evidence="2">Membrane protein involved in the export of O-antigen and teichoic acid</fullName>
    </submittedName>
</protein>
<feature type="transmembrane region" description="Helical" evidence="1">
    <location>
        <begin position="285"/>
        <end position="307"/>
    </location>
</feature>